<dbReference type="GeneTree" id="ENSGT00390000002505"/>
<name>H2YXL4_CIOSA</name>
<feature type="compositionally biased region" description="Acidic residues" evidence="1">
    <location>
        <begin position="1"/>
        <end position="29"/>
    </location>
</feature>
<feature type="domain" description="DUF4614" evidence="2">
    <location>
        <begin position="24"/>
        <end position="195"/>
    </location>
</feature>
<feature type="compositionally biased region" description="Low complexity" evidence="1">
    <location>
        <begin position="40"/>
        <end position="65"/>
    </location>
</feature>
<dbReference type="InParanoid" id="H2YXL4"/>
<reference evidence="4" key="1">
    <citation type="submission" date="2003-08" db="EMBL/GenBank/DDBJ databases">
        <authorList>
            <person name="Birren B."/>
            <person name="Nusbaum C."/>
            <person name="Abebe A."/>
            <person name="Abouelleil A."/>
            <person name="Adekoya E."/>
            <person name="Ait-zahra M."/>
            <person name="Allen N."/>
            <person name="Allen T."/>
            <person name="An P."/>
            <person name="Anderson M."/>
            <person name="Anderson S."/>
            <person name="Arachchi H."/>
            <person name="Armbruster J."/>
            <person name="Bachantsang P."/>
            <person name="Baldwin J."/>
            <person name="Barry A."/>
            <person name="Bayul T."/>
            <person name="Blitshsteyn B."/>
            <person name="Bloom T."/>
            <person name="Blye J."/>
            <person name="Boguslavskiy L."/>
            <person name="Borowsky M."/>
            <person name="Boukhgalter B."/>
            <person name="Brunache A."/>
            <person name="Butler J."/>
            <person name="Calixte N."/>
            <person name="Calvo S."/>
            <person name="Camarata J."/>
            <person name="Campo K."/>
            <person name="Chang J."/>
            <person name="Cheshatsang Y."/>
            <person name="Citroen M."/>
            <person name="Collymore A."/>
            <person name="Considine T."/>
            <person name="Cook A."/>
            <person name="Cooke P."/>
            <person name="Corum B."/>
            <person name="Cuomo C."/>
            <person name="David R."/>
            <person name="Dawoe T."/>
            <person name="Degray S."/>
            <person name="Dodge S."/>
            <person name="Dooley K."/>
            <person name="Dorje P."/>
            <person name="Dorjee K."/>
            <person name="Dorris L."/>
            <person name="Duffey N."/>
            <person name="Dupes A."/>
            <person name="Elkins T."/>
            <person name="Engels R."/>
            <person name="Erickson J."/>
            <person name="Farina A."/>
            <person name="Faro S."/>
            <person name="Ferreira P."/>
            <person name="Fischer H."/>
            <person name="Fitzgerald M."/>
            <person name="Foley K."/>
            <person name="Gage D."/>
            <person name="Galagan J."/>
            <person name="Gearin G."/>
            <person name="Gnerre S."/>
            <person name="Gnirke A."/>
            <person name="Goyette A."/>
            <person name="Graham J."/>
            <person name="Grandbois E."/>
            <person name="Gyaltsen K."/>
            <person name="Hafez N."/>
            <person name="Hagopian D."/>
            <person name="Hagos B."/>
            <person name="Hall J."/>
            <person name="Hatcher B."/>
            <person name="Heller A."/>
            <person name="Higgins H."/>
            <person name="Honan T."/>
            <person name="Horn A."/>
            <person name="Houde N."/>
            <person name="Hughes L."/>
            <person name="Hulme W."/>
            <person name="Husby E."/>
            <person name="Iliev I."/>
            <person name="Jaffe D."/>
            <person name="Jones C."/>
            <person name="Kamal M."/>
            <person name="Kamat A."/>
            <person name="Kamvysselis M."/>
            <person name="Karlsson E."/>
            <person name="Kells C."/>
            <person name="Kieu A."/>
            <person name="Kisner P."/>
            <person name="Kodira C."/>
            <person name="Kulbokas E."/>
            <person name="Labutti K."/>
            <person name="Lama D."/>
            <person name="Landers T."/>
            <person name="Leger J."/>
            <person name="Levine S."/>
            <person name="Lewis D."/>
            <person name="Lewis T."/>
            <person name="Lindblad-toh K."/>
            <person name="Liu X."/>
            <person name="Lokyitsang T."/>
            <person name="Lokyitsang Y."/>
            <person name="Lucien O."/>
            <person name="Lui A."/>
            <person name="Ma L.J."/>
            <person name="Mabbitt R."/>
            <person name="Macdonald J."/>
            <person name="Maclean C."/>
            <person name="Major J."/>
            <person name="Manning J."/>
            <person name="Marabella R."/>
            <person name="Maru K."/>
            <person name="Matthews C."/>
            <person name="Mauceli E."/>
            <person name="Mccarthy M."/>
            <person name="Mcdonough S."/>
            <person name="Mcghee T."/>
            <person name="Meldrim J."/>
            <person name="Meneus L."/>
            <person name="Mesirov J."/>
            <person name="Mihalev A."/>
            <person name="Mihova T."/>
            <person name="Mikkelsen T."/>
            <person name="Mlenga V."/>
            <person name="Moru K."/>
            <person name="Mozes J."/>
            <person name="Mulrain L."/>
            <person name="Munson G."/>
            <person name="Naylor J."/>
            <person name="Newes C."/>
            <person name="Nguyen C."/>
            <person name="Nguyen N."/>
            <person name="Nguyen T."/>
            <person name="Nicol R."/>
            <person name="Nielsen C."/>
            <person name="Nizzari M."/>
            <person name="Norbu C."/>
            <person name="Norbu N."/>
            <person name="O'donnell P."/>
            <person name="Okoawo O."/>
            <person name="O'leary S."/>
            <person name="Omotosho B."/>
            <person name="O'neill K."/>
            <person name="Osman S."/>
            <person name="Parker S."/>
            <person name="Perrin D."/>
            <person name="Phunkhang P."/>
            <person name="Piqani B."/>
            <person name="Purcell S."/>
            <person name="Rachupka T."/>
            <person name="Ramasamy U."/>
            <person name="Rameau R."/>
            <person name="Ray V."/>
            <person name="Raymond C."/>
            <person name="Retta R."/>
            <person name="Richardson S."/>
            <person name="Rise C."/>
            <person name="Rodriguez J."/>
            <person name="Rogers J."/>
            <person name="Rogov P."/>
            <person name="Rutman M."/>
            <person name="Schupbach R."/>
            <person name="Seaman C."/>
            <person name="Settipalli S."/>
            <person name="Sharpe T."/>
            <person name="Sheridan J."/>
            <person name="Sherpa N."/>
            <person name="Shi J."/>
            <person name="Smirnov S."/>
            <person name="Smith C."/>
            <person name="Sougnez C."/>
            <person name="Spencer B."/>
            <person name="Stalker J."/>
            <person name="Stange-thomann N."/>
            <person name="Stavropoulos S."/>
            <person name="Stetson K."/>
            <person name="Stone C."/>
            <person name="Stone S."/>
            <person name="Stubbs M."/>
            <person name="Talamas J."/>
            <person name="Tchuinga P."/>
            <person name="Tenzing P."/>
            <person name="Tesfaye S."/>
            <person name="Theodore J."/>
            <person name="Thoulutsang Y."/>
            <person name="Topham K."/>
            <person name="Towey S."/>
            <person name="Tsamla T."/>
            <person name="Tsomo N."/>
            <person name="Vallee D."/>
            <person name="Vassiliev H."/>
            <person name="Venkataraman V."/>
            <person name="Vinson J."/>
            <person name="Vo A."/>
            <person name="Wade C."/>
            <person name="Wang S."/>
            <person name="Wangchuk T."/>
            <person name="Wangdi T."/>
            <person name="Whittaker C."/>
            <person name="Wilkinson J."/>
            <person name="Wu Y."/>
            <person name="Wyman D."/>
            <person name="Yadav S."/>
            <person name="Yang S."/>
            <person name="Yang X."/>
            <person name="Yeager S."/>
            <person name="Yee E."/>
            <person name="Young G."/>
            <person name="Zainoun J."/>
            <person name="Zembeck L."/>
            <person name="Zimmer A."/>
            <person name="Zody M."/>
            <person name="Lander E."/>
        </authorList>
    </citation>
    <scope>NUCLEOTIDE SEQUENCE [LARGE SCALE GENOMIC DNA]</scope>
</reference>
<accession>H2YXL4</accession>
<organism evidence="3 4">
    <name type="scientific">Ciona savignyi</name>
    <name type="common">Pacific transparent sea squirt</name>
    <dbReference type="NCBI Taxonomy" id="51511"/>
    <lineage>
        <taxon>Eukaryota</taxon>
        <taxon>Metazoa</taxon>
        <taxon>Chordata</taxon>
        <taxon>Tunicata</taxon>
        <taxon>Ascidiacea</taxon>
        <taxon>Phlebobranchia</taxon>
        <taxon>Cionidae</taxon>
        <taxon>Ciona</taxon>
    </lineage>
</organism>
<dbReference type="HOGENOM" id="CLU_1242561_0_0_1"/>
<reference evidence="3" key="3">
    <citation type="submission" date="2025-09" db="UniProtKB">
        <authorList>
            <consortium name="Ensembl"/>
        </authorList>
    </citation>
    <scope>IDENTIFICATION</scope>
</reference>
<dbReference type="Proteomes" id="UP000007875">
    <property type="component" value="Unassembled WGS sequence"/>
</dbReference>
<protein>
    <recommendedName>
        <fullName evidence="2">DUF4614 domain-containing protein</fullName>
    </recommendedName>
</protein>
<keyword evidence="4" id="KW-1185">Reference proteome</keyword>
<dbReference type="InterPro" id="IPR040120">
    <property type="entry name" value="C19orf44-like"/>
</dbReference>
<evidence type="ECO:0000256" key="1">
    <source>
        <dbReference type="SAM" id="MobiDB-lite"/>
    </source>
</evidence>
<dbReference type="PANTHER" id="PTHR22409:SF2">
    <property type="entry name" value="CHROMOSOME 19 OPEN READING FRAME 44"/>
    <property type="match status" value="1"/>
</dbReference>
<feature type="region of interest" description="Disordered" evidence="1">
    <location>
        <begin position="1"/>
        <end position="88"/>
    </location>
</feature>
<dbReference type="InterPro" id="IPR027884">
    <property type="entry name" value="DUF4614"/>
</dbReference>
<dbReference type="AlphaFoldDB" id="H2YXL4"/>
<reference evidence="3" key="2">
    <citation type="submission" date="2025-08" db="UniProtKB">
        <authorList>
            <consortium name="Ensembl"/>
        </authorList>
    </citation>
    <scope>IDENTIFICATION</scope>
</reference>
<dbReference type="OMA" id="FHKSAMS"/>
<proteinExistence type="predicted"/>
<dbReference type="eggNOG" id="ENOG502RMHR">
    <property type="taxonomic scope" value="Eukaryota"/>
</dbReference>
<dbReference type="Pfam" id="PF15391">
    <property type="entry name" value="DUF4614"/>
    <property type="match status" value="1"/>
</dbReference>
<evidence type="ECO:0000313" key="4">
    <source>
        <dbReference type="Proteomes" id="UP000007875"/>
    </source>
</evidence>
<dbReference type="PANTHER" id="PTHR22409">
    <property type="entry name" value="CHROMOSOME 19 OPEN READING FRAME 44"/>
    <property type="match status" value="1"/>
</dbReference>
<dbReference type="Ensembl" id="ENSCSAVT00000010197.1">
    <property type="protein sequence ID" value="ENSCSAVP00000010075.1"/>
    <property type="gene ID" value="ENSCSAVG00000005942.1"/>
</dbReference>
<sequence>MEESDVAEEVEEADDEYTSEFHTDDEDDTLKDTESITHDVSSIQEESSKSASSVSSQSEASHSVVTPSYTETFESDTSRSQSPPVSLKRLETKIETAVQTEPVDIRSTENIFRGLECSPAFPPTLLVSNEALAALTSYSPATLALQDMMKRQLALTRDFIERSERFHKSAMSSMKPSYHYTTLEETKKIINAHRKKMNLPPKN</sequence>
<evidence type="ECO:0000313" key="3">
    <source>
        <dbReference type="Ensembl" id="ENSCSAVP00000010075.1"/>
    </source>
</evidence>
<evidence type="ECO:0000259" key="2">
    <source>
        <dbReference type="Pfam" id="PF15391"/>
    </source>
</evidence>